<evidence type="ECO:0000256" key="4">
    <source>
        <dbReference type="SAM" id="Phobius"/>
    </source>
</evidence>
<evidence type="ECO:0000256" key="1">
    <source>
        <dbReference type="ARBA" id="ARBA00022500"/>
    </source>
</evidence>
<dbReference type="PROSITE" id="PS50885">
    <property type="entry name" value="HAMP"/>
    <property type="match status" value="2"/>
</dbReference>
<sequence>MASKHLTRESWIRRSLGSVGAKIILILLAMAVTSAVGSLMINTSFERITTNVDDMTQDRLPTLAQTADVGETVSKAQTELITLLLASDSAALATAHDREEATLNRILAQLPDLAPEQKTALEAELTVARRALGTLTTNRTVEFSAAKDMSAQVQALSQATITAQSQLAQSAQEAEARMRKSSAKIVTIMDSALKNLVGREFPAINQIMQLRTDVAVLAVKALMISTAADLQERQKRTEAARNAHTTAKNSLNAALDNPAIRANLTLTKQALSGWNRIINAPQTPHTSLVRRAEMQQLQADSELAGHSETMMMMLQFASEDVGASNLASTDDLFGNEVRNLLQILDINNRLALFRATALELVVANDQRSVVAIGERLPELYHDLLREMASANVTLDEATQLSLDALVGTDGLRGTKLNALNARDTARAASLTAAAAMGKITQMTTDLAYSSRDGMAQSAEAIARDVALARERLNAILISSAIVVVLGIWLTHLFILRPLARLSETTEHLAAGDMSPVEGFDRSSTEIARIARALTVFRNGLVEKDQVERCAKEEREARQAQQKLAVNALGNGLERLSGGDLTARVTVELEGGYKKLRDDFNTAVERLEASVLTVSGSGRSIVNNSGGISGVTQDLSQKSGETADTLAETTSSLSRLSKSISGTAEASNAVSVSVQDAQNTATASIEVVDETIAAMRDLQVSSQKIAEIIGTIDGIAQQTNLLALNAGVEAARAGSVGKGFAVVASEVRELASKSKTAADQITQLVKESNAQVELGSDLVGRTGKAMSEISNTVAHAAKQMSEISNAAGAQSQDLQSINHAMIALDNTTKMNDQLLQGVTQSSAGLSKEARAMQAAIDRFQVSANPAETQQDAVFLQAM</sequence>
<dbReference type="Gene3D" id="1.10.287.950">
    <property type="entry name" value="Methyl-accepting chemotaxis protein"/>
    <property type="match status" value="1"/>
</dbReference>
<feature type="domain" description="HAMP" evidence="6">
    <location>
        <begin position="559"/>
        <end position="611"/>
    </location>
</feature>
<dbReference type="Pfam" id="PF00015">
    <property type="entry name" value="MCPsignal"/>
    <property type="match status" value="1"/>
</dbReference>
<dbReference type="Pfam" id="PF00672">
    <property type="entry name" value="HAMP"/>
    <property type="match status" value="1"/>
</dbReference>
<evidence type="ECO:0000259" key="5">
    <source>
        <dbReference type="PROSITE" id="PS50111"/>
    </source>
</evidence>
<name>A0A844B1X0_9RHOB</name>
<feature type="transmembrane region" description="Helical" evidence="4">
    <location>
        <begin position="21"/>
        <end position="41"/>
    </location>
</feature>
<dbReference type="InterPro" id="IPR051310">
    <property type="entry name" value="MCP_chemotaxis"/>
</dbReference>
<feature type="transmembrane region" description="Helical" evidence="4">
    <location>
        <begin position="474"/>
        <end position="495"/>
    </location>
</feature>
<dbReference type="Proteomes" id="UP000436694">
    <property type="component" value="Unassembled WGS sequence"/>
</dbReference>
<organism evidence="7 8">
    <name type="scientific">Tritonibacter aquimaris</name>
    <dbReference type="NCBI Taxonomy" id="2663379"/>
    <lineage>
        <taxon>Bacteria</taxon>
        <taxon>Pseudomonadati</taxon>
        <taxon>Pseudomonadota</taxon>
        <taxon>Alphaproteobacteria</taxon>
        <taxon>Rhodobacterales</taxon>
        <taxon>Paracoccaceae</taxon>
        <taxon>Tritonibacter</taxon>
    </lineage>
</organism>
<gene>
    <name evidence="7" type="ORF">GG681_15710</name>
</gene>
<evidence type="ECO:0000256" key="2">
    <source>
        <dbReference type="ARBA" id="ARBA00029447"/>
    </source>
</evidence>
<dbReference type="PANTHER" id="PTHR43531:SF11">
    <property type="entry name" value="METHYL-ACCEPTING CHEMOTAXIS PROTEIN 3"/>
    <property type="match status" value="1"/>
</dbReference>
<dbReference type="EMBL" id="WIXK01000010">
    <property type="protein sequence ID" value="MQY44091.1"/>
    <property type="molecule type" value="Genomic_DNA"/>
</dbReference>
<evidence type="ECO:0000313" key="8">
    <source>
        <dbReference type="Proteomes" id="UP000436694"/>
    </source>
</evidence>
<dbReference type="SUPFAM" id="SSF158472">
    <property type="entry name" value="HAMP domain-like"/>
    <property type="match status" value="1"/>
</dbReference>
<dbReference type="PANTHER" id="PTHR43531">
    <property type="entry name" value="PROTEIN ICFG"/>
    <property type="match status" value="1"/>
</dbReference>
<protein>
    <submittedName>
        <fullName evidence="7">HAMP domain-containing protein</fullName>
    </submittedName>
</protein>
<dbReference type="InterPro" id="IPR003660">
    <property type="entry name" value="HAMP_dom"/>
</dbReference>
<dbReference type="SMART" id="SM00283">
    <property type="entry name" value="MA"/>
    <property type="match status" value="1"/>
</dbReference>
<comment type="similarity">
    <text evidence="2">Belongs to the methyl-accepting chemotaxis (MCP) protein family.</text>
</comment>
<dbReference type="GO" id="GO:0016020">
    <property type="term" value="C:membrane"/>
    <property type="evidence" value="ECO:0007669"/>
    <property type="project" value="InterPro"/>
</dbReference>
<keyword evidence="3" id="KW-0807">Transducer</keyword>
<comment type="caution">
    <text evidence="7">The sequence shown here is derived from an EMBL/GenBank/DDBJ whole genome shotgun (WGS) entry which is preliminary data.</text>
</comment>
<keyword evidence="4" id="KW-0812">Transmembrane</keyword>
<dbReference type="RefSeq" id="WP_153548982.1">
    <property type="nucleotide sequence ID" value="NZ_WIXK01000010.1"/>
</dbReference>
<keyword evidence="4" id="KW-1133">Transmembrane helix</keyword>
<keyword evidence="8" id="KW-1185">Reference proteome</keyword>
<dbReference type="GO" id="GO:0006935">
    <property type="term" value="P:chemotaxis"/>
    <property type="evidence" value="ECO:0007669"/>
    <property type="project" value="UniProtKB-KW"/>
</dbReference>
<proteinExistence type="inferred from homology"/>
<feature type="domain" description="Methyl-accepting transducer" evidence="5">
    <location>
        <begin position="616"/>
        <end position="845"/>
    </location>
</feature>
<reference evidence="7 8" key="1">
    <citation type="submission" date="2019-10" db="EMBL/GenBank/DDBJ databases">
        <title>Epibacterium sp. nov., isolated from seawater.</title>
        <authorList>
            <person name="Zhang X."/>
            <person name="Li N."/>
        </authorList>
    </citation>
    <scope>NUCLEOTIDE SEQUENCE [LARGE SCALE GENOMIC DNA]</scope>
    <source>
        <strain evidence="7 8">SM1969</strain>
    </source>
</reference>
<keyword evidence="4" id="KW-0472">Membrane</keyword>
<evidence type="ECO:0000259" key="6">
    <source>
        <dbReference type="PROSITE" id="PS50885"/>
    </source>
</evidence>
<dbReference type="InterPro" id="IPR004089">
    <property type="entry name" value="MCPsignal_dom"/>
</dbReference>
<evidence type="ECO:0000313" key="7">
    <source>
        <dbReference type="EMBL" id="MQY44091.1"/>
    </source>
</evidence>
<keyword evidence="1" id="KW-0145">Chemotaxis</keyword>
<dbReference type="PROSITE" id="PS50111">
    <property type="entry name" value="CHEMOTAXIS_TRANSDUC_2"/>
    <property type="match status" value="1"/>
</dbReference>
<dbReference type="AlphaFoldDB" id="A0A844B1X0"/>
<dbReference type="SUPFAM" id="SSF58104">
    <property type="entry name" value="Methyl-accepting chemotaxis protein (MCP) signaling domain"/>
    <property type="match status" value="1"/>
</dbReference>
<dbReference type="GO" id="GO:0007165">
    <property type="term" value="P:signal transduction"/>
    <property type="evidence" value="ECO:0007669"/>
    <property type="project" value="UniProtKB-KW"/>
</dbReference>
<dbReference type="Gene3D" id="6.10.340.10">
    <property type="match status" value="1"/>
</dbReference>
<feature type="domain" description="HAMP" evidence="6">
    <location>
        <begin position="492"/>
        <end position="545"/>
    </location>
</feature>
<dbReference type="SMART" id="SM00304">
    <property type="entry name" value="HAMP"/>
    <property type="match status" value="2"/>
</dbReference>
<evidence type="ECO:0000256" key="3">
    <source>
        <dbReference type="PROSITE-ProRule" id="PRU00284"/>
    </source>
</evidence>
<accession>A0A844B1X0</accession>